<gene>
    <name evidence="3" type="primary">ypfA</name>
    <name evidence="3" type="ORF">GCM10007380_18000</name>
</gene>
<dbReference type="InterPro" id="IPR009926">
    <property type="entry name" value="T3SS_YcgR_PilZN"/>
</dbReference>
<reference evidence="4" key="1">
    <citation type="journal article" date="2019" name="Int. J. Syst. Evol. Microbiol.">
        <title>The Global Catalogue of Microorganisms (GCM) 10K type strain sequencing project: providing services to taxonomists for standard genome sequencing and annotation.</title>
        <authorList>
            <consortium name="The Broad Institute Genomics Platform"/>
            <consortium name="The Broad Institute Genome Sequencing Center for Infectious Disease"/>
            <person name="Wu L."/>
            <person name="Ma J."/>
        </authorList>
    </citation>
    <scope>NUCLEOTIDE SEQUENCE [LARGE SCALE GENOMIC DNA]</scope>
    <source>
        <strain evidence="4">CGMCC 1.14993</strain>
    </source>
</reference>
<dbReference type="InterPro" id="IPR009875">
    <property type="entry name" value="PilZ_domain"/>
</dbReference>
<evidence type="ECO:0000313" key="4">
    <source>
        <dbReference type="Proteomes" id="UP000626244"/>
    </source>
</evidence>
<evidence type="ECO:0000259" key="1">
    <source>
        <dbReference type="Pfam" id="PF07238"/>
    </source>
</evidence>
<organism evidence="3 4">
    <name type="scientific">Gottfriedia solisilvae</name>
    <dbReference type="NCBI Taxonomy" id="1516104"/>
    <lineage>
        <taxon>Bacteria</taxon>
        <taxon>Bacillati</taxon>
        <taxon>Bacillota</taxon>
        <taxon>Bacilli</taxon>
        <taxon>Bacillales</taxon>
        <taxon>Bacillaceae</taxon>
        <taxon>Gottfriedia</taxon>
    </lineage>
</organism>
<evidence type="ECO:0000259" key="2">
    <source>
        <dbReference type="Pfam" id="PF12945"/>
    </source>
</evidence>
<feature type="domain" description="PilZ" evidence="1">
    <location>
        <begin position="98"/>
        <end position="207"/>
    </location>
</feature>
<dbReference type="Pfam" id="PF07238">
    <property type="entry name" value="PilZ"/>
    <property type="match status" value="1"/>
</dbReference>
<comment type="caution">
    <text evidence="3">The sequence shown here is derived from an EMBL/GenBank/DDBJ whole genome shotgun (WGS) entry which is preliminary data.</text>
</comment>
<dbReference type="Proteomes" id="UP000626244">
    <property type="component" value="Unassembled WGS sequence"/>
</dbReference>
<dbReference type="Gene3D" id="2.40.10.220">
    <property type="entry name" value="predicted glycosyltransferase like domains"/>
    <property type="match status" value="1"/>
</dbReference>
<evidence type="ECO:0008006" key="5">
    <source>
        <dbReference type="Google" id="ProtNLM"/>
    </source>
</evidence>
<dbReference type="AlphaFoldDB" id="A0A8J3AIH6"/>
<evidence type="ECO:0000313" key="3">
    <source>
        <dbReference type="EMBL" id="GGI13455.1"/>
    </source>
</evidence>
<feature type="domain" description="Type III secretion system flagellar brake protein YcgR PilZN" evidence="2">
    <location>
        <begin position="4"/>
        <end position="89"/>
    </location>
</feature>
<dbReference type="EMBL" id="BMHB01000001">
    <property type="protein sequence ID" value="GGI13455.1"/>
    <property type="molecule type" value="Genomic_DNA"/>
</dbReference>
<keyword evidence="4" id="KW-1185">Reference proteome</keyword>
<dbReference type="RefSeq" id="WP_158093162.1">
    <property type="nucleotide sequence ID" value="NZ_BMHB01000001.1"/>
</dbReference>
<dbReference type="OrthoDB" id="1951449at2"/>
<accession>A0A8J3AIH6</accession>
<dbReference type="Pfam" id="PF12945">
    <property type="entry name" value="PilZNR"/>
    <property type="match status" value="1"/>
</dbReference>
<protein>
    <recommendedName>
        <fullName evidence="5">Pilus assembly protein PilZ</fullName>
    </recommendedName>
</protein>
<proteinExistence type="predicted"/>
<name>A0A8J3AIH6_9BACI</name>
<dbReference type="GO" id="GO:0035438">
    <property type="term" value="F:cyclic-di-GMP binding"/>
    <property type="evidence" value="ECO:0007669"/>
    <property type="project" value="InterPro"/>
</dbReference>
<dbReference type="SUPFAM" id="SSF141371">
    <property type="entry name" value="PilZ domain-like"/>
    <property type="match status" value="1"/>
</dbReference>
<sequence length="221" mass="25736">MLSIGDTVFIEEKIDDQILYYKSRLVDILDQQLHLDIPINEMTGRNAIFTRNSTFKILFLTKRLELYTCNLTYIQSLHETVPVMVFNKPNENELVKEQRRRFFRIPSTTEITVLPIEGEFTPLKSLSQDISAGGVAIHIPKSIPLQVNQNVVLLMNLQFENSLNEEVKVESTIVRIHDAESNEMQLISLMYSKLTSQDRQKIVKYTMEQQRLQIQSLKYDL</sequence>